<dbReference type="RefSeq" id="XP_007805066.1">
    <property type="nucleotide sequence ID" value="XM_007806875.1"/>
</dbReference>
<dbReference type="GeneID" id="19239047"/>
<dbReference type="Proteomes" id="UP000019373">
    <property type="component" value="Unassembled WGS sequence"/>
</dbReference>
<dbReference type="eggNOG" id="ENOG502RVAN">
    <property type="taxonomic scope" value="Eukaryota"/>
</dbReference>
<organism evidence="3 4">
    <name type="scientific">Endocarpon pusillum (strain Z07020 / HMAS-L-300199)</name>
    <name type="common">Lichen-forming fungus</name>
    <dbReference type="NCBI Taxonomy" id="1263415"/>
    <lineage>
        <taxon>Eukaryota</taxon>
        <taxon>Fungi</taxon>
        <taxon>Dikarya</taxon>
        <taxon>Ascomycota</taxon>
        <taxon>Pezizomycotina</taxon>
        <taxon>Eurotiomycetes</taxon>
        <taxon>Chaetothyriomycetidae</taxon>
        <taxon>Verrucariales</taxon>
        <taxon>Verrucariaceae</taxon>
        <taxon>Endocarpon</taxon>
    </lineage>
</organism>
<reference evidence="4" key="1">
    <citation type="journal article" date="2014" name="BMC Genomics">
        <title>Genome characteristics reveal the impact of lichenization on lichen-forming fungus Endocarpon pusillum Hedwig (Verrucariales, Ascomycota).</title>
        <authorList>
            <person name="Wang Y.-Y."/>
            <person name="Liu B."/>
            <person name="Zhang X.-Y."/>
            <person name="Zhou Q.-M."/>
            <person name="Zhang T."/>
            <person name="Li H."/>
            <person name="Yu Y.-F."/>
            <person name="Zhang X.-L."/>
            <person name="Hao X.-Y."/>
            <person name="Wang M."/>
            <person name="Wang L."/>
            <person name="Wei J.-C."/>
        </authorList>
    </citation>
    <scope>NUCLEOTIDE SEQUENCE [LARGE SCALE GENOMIC DNA]</scope>
    <source>
        <strain evidence="4">Z07020 / HMAS-L-300199</strain>
    </source>
</reference>
<accession>U1GBA3</accession>
<sequence>MASRTVPRRRPKAKAGSGRLLDPHRQRITKMYLIDKNPLSDVRTAIRQEFGVDVSEKVYKDRVREWNIKRNLRKDDVVALLRLSREAGPNGHAGQVYIRGQPVSWVKVDSYLKRKKTTEHSLLAESSSSEVLPSHVELRLSPVTNPSGWTPSSARNELLLAATQTQSATGPAEFEATTVESSYEYEELHGCESTLVSPTNRNHNLHTAELNFDHDDDLPYQGMLNQLAYPTSTVHEFAGHLIDPTKSPAMLHEWFGICRKISSPQPGETRGTPGLIAMDAVNSPLSLEQNTPEERAHPQDHILHHTKDELHEDSPISIDELPAEDYPKNFLAWSINSWLLKNECRHDESQSAMRFAASIFGKMIACRHERCLTSLELLMALIESHGNPDFANDLLERFKATALSMSGLPEKKSIILIIGFKIDIVCRLGIRNMSYLTALEQVYADFEQYWGAESPSTLVCLYNLGWYLAGDSDPDQLKKGEEILKRVQSTAERILEPNDPQMIMCLTTLARVLYNLNRNFEALGVMSIAIDRIDKRFFDYHPYRLAALRRWSMFMQKVGGHDAEPFLREVATKRLRVLGPASGLTKSSMKELKTLLIKQGRNDDAENMLRDLVDAASRLECMDDDCRIY</sequence>
<protein>
    <recommendedName>
        <fullName evidence="2">Clr5 domain-containing protein</fullName>
    </recommendedName>
</protein>
<dbReference type="PANTHER" id="PTHR38788:SF3">
    <property type="entry name" value="CLR5 DOMAIN-CONTAINING PROTEIN"/>
    <property type="match status" value="1"/>
</dbReference>
<dbReference type="EMBL" id="KE721457">
    <property type="protein sequence ID" value="ERF69308.1"/>
    <property type="molecule type" value="Genomic_DNA"/>
</dbReference>
<proteinExistence type="predicted"/>
<dbReference type="InterPro" id="IPR025676">
    <property type="entry name" value="Clr5_dom"/>
</dbReference>
<feature type="region of interest" description="Disordered" evidence="1">
    <location>
        <begin position="1"/>
        <end position="20"/>
    </location>
</feature>
<feature type="domain" description="Clr5" evidence="2">
    <location>
        <begin position="22"/>
        <end position="69"/>
    </location>
</feature>
<dbReference type="PANTHER" id="PTHR38788">
    <property type="entry name" value="CLR5 DOMAIN-CONTAINING PROTEIN"/>
    <property type="match status" value="1"/>
</dbReference>
<dbReference type="OrthoDB" id="5308957at2759"/>
<gene>
    <name evidence="3" type="ORF">EPUS_04013</name>
</gene>
<dbReference type="SUPFAM" id="SSF48452">
    <property type="entry name" value="TPR-like"/>
    <property type="match status" value="1"/>
</dbReference>
<dbReference type="Pfam" id="PF14420">
    <property type="entry name" value="Clr5"/>
    <property type="match status" value="1"/>
</dbReference>
<dbReference type="Gene3D" id="1.25.40.10">
    <property type="entry name" value="Tetratricopeptide repeat domain"/>
    <property type="match status" value="1"/>
</dbReference>
<evidence type="ECO:0000259" key="2">
    <source>
        <dbReference type="Pfam" id="PF14420"/>
    </source>
</evidence>
<dbReference type="AlphaFoldDB" id="U1GBA3"/>
<name>U1GBA3_ENDPU</name>
<dbReference type="HOGENOM" id="CLU_434760_0_0_1"/>
<feature type="compositionally biased region" description="Basic residues" evidence="1">
    <location>
        <begin position="1"/>
        <end position="13"/>
    </location>
</feature>
<evidence type="ECO:0000313" key="3">
    <source>
        <dbReference type="EMBL" id="ERF69308.1"/>
    </source>
</evidence>
<evidence type="ECO:0000313" key="4">
    <source>
        <dbReference type="Proteomes" id="UP000019373"/>
    </source>
</evidence>
<dbReference type="InterPro" id="IPR011990">
    <property type="entry name" value="TPR-like_helical_dom_sf"/>
</dbReference>
<keyword evidence="4" id="KW-1185">Reference proteome</keyword>
<evidence type="ECO:0000256" key="1">
    <source>
        <dbReference type="SAM" id="MobiDB-lite"/>
    </source>
</evidence>